<proteinExistence type="predicted"/>
<feature type="compositionally biased region" description="Polar residues" evidence="1">
    <location>
        <begin position="24"/>
        <end position="33"/>
    </location>
</feature>
<dbReference type="Proteomes" id="UP001501747">
    <property type="component" value="Unassembled WGS sequence"/>
</dbReference>
<evidence type="ECO:0000313" key="2">
    <source>
        <dbReference type="EMBL" id="GAA4019433.1"/>
    </source>
</evidence>
<accession>A0ABP7T0X0</accession>
<dbReference type="EMBL" id="BAABAL010000018">
    <property type="protein sequence ID" value="GAA4019433.1"/>
    <property type="molecule type" value="Genomic_DNA"/>
</dbReference>
<feature type="region of interest" description="Disordered" evidence="1">
    <location>
        <begin position="1"/>
        <end position="80"/>
    </location>
</feature>
<sequence>MDSHIRSRCQSLTLGSAEAAPDHTTISSPTSANRRTKNINGDRKAAGASPPPVSRDRGVGNGKVAIGGRVDPGRHRRPVGPVQSACRVFWITPGGRDS</sequence>
<evidence type="ECO:0000256" key="1">
    <source>
        <dbReference type="SAM" id="MobiDB-lite"/>
    </source>
</evidence>
<gene>
    <name evidence="2" type="ORF">GCM10022247_48890</name>
</gene>
<protein>
    <submittedName>
        <fullName evidence="2">Uncharacterized protein</fullName>
    </submittedName>
</protein>
<comment type="caution">
    <text evidence="2">The sequence shown here is derived from an EMBL/GenBank/DDBJ whole genome shotgun (WGS) entry which is preliminary data.</text>
</comment>
<reference evidence="3" key="1">
    <citation type="journal article" date="2019" name="Int. J. Syst. Evol. Microbiol.">
        <title>The Global Catalogue of Microorganisms (GCM) 10K type strain sequencing project: providing services to taxonomists for standard genome sequencing and annotation.</title>
        <authorList>
            <consortium name="The Broad Institute Genomics Platform"/>
            <consortium name="The Broad Institute Genome Sequencing Center for Infectious Disease"/>
            <person name="Wu L."/>
            <person name="Ma J."/>
        </authorList>
    </citation>
    <scope>NUCLEOTIDE SEQUENCE [LARGE SCALE GENOMIC DNA]</scope>
    <source>
        <strain evidence="3">JCM 17342</strain>
    </source>
</reference>
<organism evidence="2 3">
    <name type="scientific">Allokutzneria multivorans</name>
    <dbReference type="NCBI Taxonomy" id="1142134"/>
    <lineage>
        <taxon>Bacteria</taxon>
        <taxon>Bacillati</taxon>
        <taxon>Actinomycetota</taxon>
        <taxon>Actinomycetes</taxon>
        <taxon>Pseudonocardiales</taxon>
        <taxon>Pseudonocardiaceae</taxon>
        <taxon>Allokutzneria</taxon>
    </lineage>
</organism>
<evidence type="ECO:0000313" key="3">
    <source>
        <dbReference type="Proteomes" id="UP001501747"/>
    </source>
</evidence>
<name>A0ABP7T0X0_9PSEU</name>
<keyword evidence="3" id="KW-1185">Reference proteome</keyword>